<dbReference type="PANTHER" id="PTHR36558:SF1">
    <property type="entry name" value="RESTRICTION ENDONUCLEASE DOMAIN-CONTAINING PROTEIN-RELATED"/>
    <property type="match status" value="1"/>
</dbReference>
<dbReference type="SUPFAM" id="SSF52980">
    <property type="entry name" value="Restriction endonuclease-like"/>
    <property type="match status" value="1"/>
</dbReference>
<dbReference type="InterPro" id="IPR012296">
    <property type="entry name" value="Nuclease_put_TT1808"/>
</dbReference>
<comment type="caution">
    <text evidence="2">The sequence shown here is derived from an EMBL/GenBank/DDBJ whole genome shotgun (WGS) entry which is preliminary data.</text>
</comment>
<dbReference type="Gene3D" id="3.90.1570.10">
    <property type="entry name" value="tt1808, chain A"/>
    <property type="match status" value="1"/>
</dbReference>
<evidence type="ECO:0000313" key="2">
    <source>
        <dbReference type="EMBL" id="GEM44853.1"/>
    </source>
</evidence>
<feature type="domain" description="Putative restriction endonuclease" evidence="1">
    <location>
        <begin position="13"/>
        <end position="163"/>
    </location>
</feature>
<organism evidence="2 3">
    <name type="scientific">Deinococcus cellulosilyticus (strain DSM 18568 / NBRC 106333 / KACC 11606 / 5516J-15)</name>
    <dbReference type="NCBI Taxonomy" id="1223518"/>
    <lineage>
        <taxon>Bacteria</taxon>
        <taxon>Thermotogati</taxon>
        <taxon>Deinococcota</taxon>
        <taxon>Deinococci</taxon>
        <taxon>Deinococcales</taxon>
        <taxon>Deinococcaceae</taxon>
        <taxon>Deinococcus</taxon>
    </lineage>
</organism>
<proteinExistence type="predicted"/>
<name>A0A511MW97_DEIC1</name>
<dbReference type="InterPro" id="IPR011335">
    <property type="entry name" value="Restrct_endonuc-II-like"/>
</dbReference>
<dbReference type="Pfam" id="PF05685">
    <property type="entry name" value="Uma2"/>
    <property type="match status" value="1"/>
</dbReference>
<accession>A0A511MW97</accession>
<keyword evidence="3" id="KW-1185">Reference proteome</keyword>
<gene>
    <name evidence="2" type="ORF">DC3_04880</name>
</gene>
<dbReference type="InterPro" id="IPR008538">
    <property type="entry name" value="Uma2"/>
</dbReference>
<dbReference type="CDD" id="cd06260">
    <property type="entry name" value="DUF820-like"/>
    <property type="match status" value="1"/>
</dbReference>
<dbReference type="AlphaFoldDB" id="A0A511MW97"/>
<sequence>MTEARMPDPITLTEYLELEETSPVRHEFLYGTIHAQAGTTRRHNQITQNVAFALRQAARSMGGQVYLQNVKFSPLEGVVYYPDVFVTCQNTGSEVLFNDACLVVEVLSRSTQNVDLREKLVQYRLSPSVQTYIIVDQYHALVRVFQKPEWKDQHFTAGEVPVPCLGSSLAVSDVYEGIDFEA</sequence>
<dbReference type="EMBL" id="BJXB01000002">
    <property type="protein sequence ID" value="GEM44853.1"/>
    <property type="molecule type" value="Genomic_DNA"/>
</dbReference>
<dbReference type="PANTHER" id="PTHR36558">
    <property type="entry name" value="GLR1098 PROTEIN"/>
    <property type="match status" value="1"/>
</dbReference>
<dbReference type="RefSeq" id="WP_146882001.1">
    <property type="nucleotide sequence ID" value="NZ_BJXB01000002.1"/>
</dbReference>
<reference evidence="2 3" key="1">
    <citation type="submission" date="2019-07" db="EMBL/GenBank/DDBJ databases">
        <title>Whole genome shotgun sequence of Deinococcus cellulosilyticus NBRC 106333.</title>
        <authorList>
            <person name="Hosoyama A."/>
            <person name="Uohara A."/>
            <person name="Ohji S."/>
            <person name="Ichikawa N."/>
        </authorList>
    </citation>
    <scope>NUCLEOTIDE SEQUENCE [LARGE SCALE GENOMIC DNA]</scope>
    <source>
        <strain evidence="2 3">NBRC 106333</strain>
    </source>
</reference>
<evidence type="ECO:0000259" key="1">
    <source>
        <dbReference type="Pfam" id="PF05685"/>
    </source>
</evidence>
<protein>
    <recommendedName>
        <fullName evidence="1">Putative restriction endonuclease domain-containing protein</fullName>
    </recommendedName>
</protein>
<dbReference type="Proteomes" id="UP000321306">
    <property type="component" value="Unassembled WGS sequence"/>
</dbReference>
<dbReference type="OrthoDB" id="26750at2"/>
<evidence type="ECO:0000313" key="3">
    <source>
        <dbReference type="Proteomes" id="UP000321306"/>
    </source>
</evidence>